<evidence type="ECO:0000313" key="2">
    <source>
        <dbReference type="Proteomes" id="UP001597237"/>
    </source>
</evidence>
<protein>
    <submittedName>
        <fullName evidence="1">Uncharacterized protein</fullName>
    </submittedName>
</protein>
<accession>A0ABW4N6Z5</accession>
<dbReference type="Proteomes" id="UP001597237">
    <property type="component" value="Unassembled WGS sequence"/>
</dbReference>
<keyword evidence="2" id="KW-1185">Reference proteome</keyword>
<dbReference type="EMBL" id="JBHUEY010000012">
    <property type="protein sequence ID" value="MFD1785779.1"/>
    <property type="molecule type" value="Genomic_DNA"/>
</dbReference>
<dbReference type="RefSeq" id="WP_377283358.1">
    <property type="nucleotide sequence ID" value="NZ_JBHRSI010000009.1"/>
</dbReference>
<proteinExistence type="predicted"/>
<evidence type="ECO:0000313" key="1">
    <source>
        <dbReference type="EMBL" id="MFD1785779.1"/>
    </source>
</evidence>
<comment type="caution">
    <text evidence="1">The sequence shown here is derived from an EMBL/GenBank/DDBJ whole genome shotgun (WGS) entry which is preliminary data.</text>
</comment>
<name>A0ABW4N6Z5_9CAUL</name>
<sequence>MTVSLIDRLFSIFRREPKVEPNLSDLSDRLVVRACNYGYQPSGYSEFALNWLERHDEQIIVAWARANRLRVRRQNWWDIGKSGLYLMSGSHPNGRLVLGPSQSHAAVEFTLRCGGDQ</sequence>
<organism evidence="1 2">
    <name type="scientific">Phenylobacterium terrae</name>
    <dbReference type="NCBI Taxonomy" id="2665495"/>
    <lineage>
        <taxon>Bacteria</taxon>
        <taxon>Pseudomonadati</taxon>
        <taxon>Pseudomonadota</taxon>
        <taxon>Alphaproteobacteria</taxon>
        <taxon>Caulobacterales</taxon>
        <taxon>Caulobacteraceae</taxon>
        <taxon>Phenylobacterium</taxon>
    </lineage>
</organism>
<gene>
    <name evidence="1" type="ORF">ACFSC0_20470</name>
</gene>
<reference evidence="2" key="1">
    <citation type="journal article" date="2019" name="Int. J. Syst. Evol. Microbiol.">
        <title>The Global Catalogue of Microorganisms (GCM) 10K type strain sequencing project: providing services to taxonomists for standard genome sequencing and annotation.</title>
        <authorList>
            <consortium name="The Broad Institute Genomics Platform"/>
            <consortium name="The Broad Institute Genome Sequencing Center for Infectious Disease"/>
            <person name="Wu L."/>
            <person name="Ma J."/>
        </authorList>
    </citation>
    <scope>NUCLEOTIDE SEQUENCE [LARGE SCALE GENOMIC DNA]</scope>
    <source>
        <strain evidence="2">DFY28</strain>
    </source>
</reference>